<dbReference type="EMBL" id="CBTK010000289">
    <property type="protein sequence ID" value="CDH47055.1"/>
    <property type="molecule type" value="Genomic_DNA"/>
</dbReference>
<accession>A0A7U7GFB5</accession>
<dbReference type="InterPro" id="IPR024692">
    <property type="entry name" value="PTS_EI"/>
</dbReference>
<evidence type="ECO:0000256" key="15">
    <source>
        <dbReference type="ARBA" id="ARBA00022842"/>
    </source>
</evidence>
<dbReference type="Gene3D" id="1.10.274.10">
    <property type="entry name" value="PtsI, HPr-binding domain"/>
    <property type="match status" value="1"/>
</dbReference>
<keyword evidence="14 17" id="KW-0418">Kinase</keyword>
<evidence type="ECO:0000256" key="6">
    <source>
        <dbReference type="ARBA" id="ARBA00012232"/>
    </source>
</evidence>
<dbReference type="InterPro" id="IPR008279">
    <property type="entry name" value="PEP-util_enz_mobile_dom"/>
</dbReference>
<evidence type="ECO:0000313" key="24">
    <source>
        <dbReference type="EMBL" id="CDH47055.1"/>
    </source>
</evidence>
<evidence type="ECO:0000256" key="19">
    <source>
        <dbReference type="PIRSR" id="PIRSR000732-2"/>
    </source>
</evidence>
<dbReference type="PROSITE" id="PS00742">
    <property type="entry name" value="PEP_ENZYMES_2"/>
    <property type="match status" value="1"/>
</dbReference>
<evidence type="ECO:0000256" key="9">
    <source>
        <dbReference type="ARBA" id="ARBA00022490"/>
    </source>
</evidence>
<evidence type="ECO:0000256" key="7">
    <source>
        <dbReference type="ARBA" id="ARBA00016544"/>
    </source>
</evidence>
<dbReference type="InterPro" id="IPR000121">
    <property type="entry name" value="PEP_util_C"/>
</dbReference>
<evidence type="ECO:0000256" key="20">
    <source>
        <dbReference type="PIRSR" id="PIRSR000732-3"/>
    </source>
</evidence>
<dbReference type="SUPFAM" id="SSF47831">
    <property type="entry name" value="Enzyme I of the PEP:sugar phosphotransferase system HPr-binding (sub)domain"/>
    <property type="match status" value="1"/>
</dbReference>
<dbReference type="InterPro" id="IPR015813">
    <property type="entry name" value="Pyrv/PenolPyrv_kinase-like_dom"/>
</dbReference>
<keyword evidence="12 17" id="KW-0598">Phosphotransferase system</keyword>
<dbReference type="GO" id="GO:0046872">
    <property type="term" value="F:metal ion binding"/>
    <property type="evidence" value="ECO:0007669"/>
    <property type="project" value="UniProtKB-KW"/>
</dbReference>
<dbReference type="GO" id="GO:0005737">
    <property type="term" value="C:cytoplasm"/>
    <property type="evidence" value="ECO:0007669"/>
    <property type="project" value="UniProtKB-SubCell"/>
</dbReference>
<comment type="subcellular location">
    <subcellularLocation>
        <location evidence="4 17">Cytoplasm</location>
    </subcellularLocation>
</comment>
<feature type="active site" description="Tele-phosphohistidine intermediate" evidence="18">
    <location>
        <position position="201"/>
    </location>
</feature>
<evidence type="ECO:0000256" key="4">
    <source>
        <dbReference type="ARBA" id="ARBA00004496"/>
    </source>
</evidence>
<evidence type="ECO:0000256" key="18">
    <source>
        <dbReference type="PIRSR" id="PIRSR000732-1"/>
    </source>
</evidence>
<dbReference type="RefSeq" id="WP_034435809.1">
    <property type="nucleotide sequence ID" value="NZ_CBTK010000289.1"/>
</dbReference>
<evidence type="ECO:0000256" key="14">
    <source>
        <dbReference type="ARBA" id="ARBA00022777"/>
    </source>
</evidence>
<dbReference type="Pfam" id="PF05524">
    <property type="entry name" value="PEP-utilisers_N"/>
    <property type="match status" value="1"/>
</dbReference>
<feature type="binding site" evidence="19">
    <location>
        <position position="478"/>
    </location>
    <ligand>
        <name>phosphoenolpyruvate</name>
        <dbReference type="ChEBI" id="CHEBI:58702"/>
    </ligand>
</feature>
<dbReference type="InterPro" id="IPR036637">
    <property type="entry name" value="Phosphohistidine_dom_sf"/>
</dbReference>
<feature type="domain" description="PEP-utilising enzyme mobile" evidence="21">
    <location>
        <begin position="166"/>
        <end position="237"/>
    </location>
</feature>
<dbReference type="InterPro" id="IPR040442">
    <property type="entry name" value="Pyrv_kinase-like_dom_sf"/>
</dbReference>
<evidence type="ECO:0000259" key="23">
    <source>
        <dbReference type="Pfam" id="PF05524"/>
    </source>
</evidence>
<feature type="binding site" evidence="19">
    <location>
        <position position="344"/>
    </location>
    <ligand>
        <name>phosphoenolpyruvate</name>
        <dbReference type="ChEBI" id="CHEBI:58702"/>
    </ligand>
</feature>
<dbReference type="Pfam" id="PF02896">
    <property type="entry name" value="PEP-utilizers_C"/>
    <property type="match status" value="1"/>
</dbReference>
<dbReference type="Gene3D" id="3.20.20.60">
    <property type="entry name" value="Phosphoenolpyruvate-binding domains"/>
    <property type="match status" value="1"/>
</dbReference>
<evidence type="ECO:0000256" key="1">
    <source>
        <dbReference type="ARBA" id="ARBA00000683"/>
    </source>
</evidence>
<gene>
    <name evidence="24" type="ORF">BN874_710018</name>
</gene>
<dbReference type="PANTHER" id="PTHR46244:SF3">
    <property type="entry name" value="PHOSPHOENOLPYRUVATE-PROTEIN PHOSPHOTRANSFERASE"/>
    <property type="match status" value="1"/>
</dbReference>
<evidence type="ECO:0000256" key="11">
    <source>
        <dbReference type="ARBA" id="ARBA00022679"/>
    </source>
</evidence>
<comment type="caution">
    <text evidence="24">The sequence shown here is derived from an EMBL/GenBank/DDBJ whole genome shotgun (WGS) entry which is preliminary data.</text>
</comment>
<evidence type="ECO:0000256" key="12">
    <source>
        <dbReference type="ARBA" id="ARBA00022683"/>
    </source>
</evidence>
<feature type="domain" description="PEP-utilising enzyme C-terminal" evidence="22">
    <location>
        <begin position="263"/>
        <end position="553"/>
    </location>
</feature>
<dbReference type="PIRSF" id="PIRSF000732">
    <property type="entry name" value="PTS_enzyme_I"/>
    <property type="match status" value="1"/>
</dbReference>
<dbReference type="NCBIfam" id="TIGR01417">
    <property type="entry name" value="PTS_I_fam"/>
    <property type="match status" value="1"/>
</dbReference>
<protein>
    <recommendedName>
        <fullName evidence="7 17">Phosphoenolpyruvate-protein phosphotransferase</fullName>
        <ecNumber evidence="6 17">2.7.3.9</ecNumber>
    </recommendedName>
    <alternativeName>
        <fullName evidence="16 17">Phosphotransferase system, enzyme I</fullName>
    </alternativeName>
</protein>
<keyword evidence="15 17" id="KW-0460">Magnesium</keyword>
<keyword evidence="8 17" id="KW-0813">Transport</keyword>
<dbReference type="GO" id="GO:0009401">
    <property type="term" value="P:phosphoenolpyruvate-dependent sugar phosphotransferase system"/>
    <property type="evidence" value="ECO:0007669"/>
    <property type="project" value="UniProtKB-KW"/>
</dbReference>
<evidence type="ECO:0000256" key="8">
    <source>
        <dbReference type="ARBA" id="ARBA00022448"/>
    </source>
</evidence>
<organism evidence="24 25">
    <name type="scientific">Candidatus Contendobacter odensis Run_B_J11</name>
    <dbReference type="NCBI Taxonomy" id="1400861"/>
    <lineage>
        <taxon>Bacteria</taxon>
        <taxon>Pseudomonadati</taxon>
        <taxon>Pseudomonadota</taxon>
        <taxon>Gammaproteobacteria</taxon>
        <taxon>Candidatus Competibacteraceae</taxon>
        <taxon>Candidatus Contendibacter</taxon>
    </lineage>
</organism>
<evidence type="ECO:0000256" key="5">
    <source>
        <dbReference type="ARBA" id="ARBA00007837"/>
    </source>
</evidence>
<feature type="binding site" evidence="20">
    <location>
        <position position="468"/>
    </location>
    <ligand>
        <name>Mg(2+)</name>
        <dbReference type="ChEBI" id="CHEBI:18420"/>
    </ligand>
</feature>
<dbReference type="GO" id="GO:0008965">
    <property type="term" value="F:phosphoenolpyruvate-protein phosphotransferase activity"/>
    <property type="evidence" value="ECO:0007669"/>
    <property type="project" value="UniProtKB-EC"/>
</dbReference>
<dbReference type="PRINTS" id="PR01736">
    <property type="entry name" value="PHPHTRNFRASE"/>
</dbReference>
<evidence type="ECO:0000259" key="21">
    <source>
        <dbReference type="Pfam" id="PF00391"/>
    </source>
</evidence>
<feature type="domain" description="Phosphotransferase system enzyme I N-terminal" evidence="23">
    <location>
        <begin position="6"/>
        <end position="129"/>
    </location>
</feature>
<dbReference type="GO" id="GO:0016301">
    <property type="term" value="F:kinase activity"/>
    <property type="evidence" value="ECO:0007669"/>
    <property type="project" value="UniProtKB-KW"/>
</dbReference>
<evidence type="ECO:0000256" key="17">
    <source>
        <dbReference type="PIRNR" id="PIRNR000732"/>
    </source>
</evidence>
<feature type="binding site" evidence="19">
    <location>
        <begin position="467"/>
        <end position="468"/>
    </location>
    <ligand>
        <name>phosphoenolpyruvate</name>
        <dbReference type="ChEBI" id="CHEBI:58702"/>
    </ligand>
</feature>
<evidence type="ECO:0000256" key="2">
    <source>
        <dbReference type="ARBA" id="ARBA00001946"/>
    </source>
</evidence>
<dbReference type="InterPro" id="IPR050499">
    <property type="entry name" value="PEP-utilizing_PTS_enzyme"/>
</dbReference>
<evidence type="ECO:0000256" key="16">
    <source>
        <dbReference type="ARBA" id="ARBA00033235"/>
    </source>
</evidence>
<feature type="binding site" evidence="20">
    <location>
        <position position="444"/>
    </location>
    <ligand>
        <name>Mg(2+)</name>
        <dbReference type="ChEBI" id="CHEBI:18420"/>
    </ligand>
</feature>
<comment type="cofactor">
    <cofactor evidence="2 17 20">
        <name>Mg(2+)</name>
        <dbReference type="ChEBI" id="CHEBI:18420"/>
    </cofactor>
</comment>
<dbReference type="PANTHER" id="PTHR46244">
    <property type="entry name" value="PHOSPHOENOLPYRUVATE-PROTEIN PHOSPHOTRANSFERASE"/>
    <property type="match status" value="1"/>
</dbReference>
<dbReference type="Pfam" id="PF00391">
    <property type="entry name" value="PEP-utilizers"/>
    <property type="match status" value="1"/>
</dbReference>
<name>A0A7U7GFB5_9GAMM</name>
<dbReference type="SUPFAM" id="SSF52009">
    <property type="entry name" value="Phosphohistidine domain"/>
    <property type="match status" value="1"/>
</dbReference>
<dbReference type="AlphaFoldDB" id="A0A7U7GFB5"/>
<dbReference type="InterPro" id="IPR006318">
    <property type="entry name" value="PTS_EI-like"/>
</dbReference>
<feature type="binding site" evidence="19">
    <location>
        <position position="308"/>
    </location>
    <ligand>
        <name>phosphoenolpyruvate</name>
        <dbReference type="ChEBI" id="CHEBI:58702"/>
    </ligand>
</feature>
<evidence type="ECO:0000256" key="3">
    <source>
        <dbReference type="ARBA" id="ARBA00002728"/>
    </source>
</evidence>
<keyword evidence="11 17" id="KW-0808">Transferase</keyword>
<dbReference type="EC" id="2.7.3.9" evidence="6 17"/>
<comment type="similarity">
    <text evidence="5 17">Belongs to the PEP-utilizing enzyme family.</text>
</comment>
<comment type="catalytic activity">
    <reaction evidence="1 17">
        <text>L-histidyl-[protein] + phosphoenolpyruvate = N(pros)-phospho-L-histidyl-[protein] + pyruvate</text>
        <dbReference type="Rhea" id="RHEA:23880"/>
        <dbReference type="Rhea" id="RHEA-COMP:9745"/>
        <dbReference type="Rhea" id="RHEA-COMP:9746"/>
        <dbReference type="ChEBI" id="CHEBI:15361"/>
        <dbReference type="ChEBI" id="CHEBI:29979"/>
        <dbReference type="ChEBI" id="CHEBI:58702"/>
        <dbReference type="ChEBI" id="CHEBI:64837"/>
        <dbReference type="EC" id="2.7.3.9"/>
    </reaction>
</comment>
<evidence type="ECO:0000313" key="25">
    <source>
        <dbReference type="Proteomes" id="UP000019184"/>
    </source>
</evidence>
<reference evidence="24 25" key="1">
    <citation type="journal article" date="2014" name="ISME J.">
        <title>Candidatus Competibacter-lineage genomes retrieved from metagenomes reveal functional metabolic diversity.</title>
        <authorList>
            <person name="McIlroy S.J."/>
            <person name="Albertsen M."/>
            <person name="Andresen E.K."/>
            <person name="Saunders A.M."/>
            <person name="Kristiansen R."/>
            <person name="Stokholm-Bjerregaard M."/>
            <person name="Nielsen K.L."/>
            <person name="Nielsen P.H."/>
        </authorList>
    </citation>
    <scope>NUCLEOTIDE SEQUENCE [LARGE SCALE GENOMIC DNA]</scope>
    <source>
        <strain evidence="24 25">Run_B_J11</strain>
    </source>
</reference>
<evidence type="ECO:0000256" key="13">
    <source>
        <dbReference type="ARBA" id="ARBA00022723"/>
    </source>
</evidence>
<keyword evidence="13 17" id="KW-0479">Metal-binding</keyword>
<dbReference type="OrthoDB" id="9765468at2"/>
<evidence type="ECO:0000259" key="22">
    <source>
        <dbReference type="Pfam" id="PF02896"/>
    </source>
</evidence>
<keyword evidence="10 17" id="KW-0762">Sugar transport</keyword>
<keyword evidence="25" id="KW-1185">Reference proteome</keyword>
<keyword evidence="9 17" id="KW-0963">Cytoplasm</keyword>
<dbReference type="SUPFAM" id="SSF51621">
    <property type="entry name" value="Phosphoenolpyruvate/pyruvate domain"/>
    <property type="match status" value="1"/>
</dbReference>
<dbReference type="InterPro" id="IPR023151">
    <property type="entry name" value="PEP_util_CS"/>
</dbReference>
<feature type="active site" description="Proton donor" evidence="18">
    <location>
        <position position="515"/>
    </location>
</feature>
<proteinExistence type="inferred from homology"/>
<dbReference type="Proteomes" id="UP000019184">
    <property type="component" value="Unassembled WGS sequence"/>
</dbReference>
<dbReference type="InterPro" id="IPR008731">
    <property type="entry name" value="PTS_EIN"/>
</dbReference>
<evidence type="ECO:0000256" key="10">
    <source>
        <dbReference type="ARBA" id="ARBA00022597"/>
    </source>
</evidence>
<comment type="function">
    <text evidence="3 17">General (non sugar-specific) component of the phosphoenolpyruvate-dependent sugar phosphotransferase system (sugar PTS). This major carbohydrate active-transport system catalyzes the phosphorylation of incoming sugar substrates concomitantly with their translocation across the cell membrane. Enzyme I transfers the phosphoryl group from phosphoenolpyruvate (PEP) to the phosphoryl carrier protein (HPr).</text>
</comment>
<sequence>MPFSLHGIGVSRGYAIGRTYLLQRNQPEITEYTIPDSIIEDEVERFLNGLALARRQLREVRGRIPIAIPGDAAAFIDTHLLMLEDAALTEAPVDLIRVHKCNAEWALKTQRDFLVRVFEEMDDPYLRTRKDDVDHVVRRVQRILATDDPAYLNDPDYAELIASRLEGRIIVADDLTPADTILMQHQGVLAFVTEYGGPLSHTAILARSLGIPAVVGARNARAYLGNDEPVIVDGRQGVILVGLDERILRYYRHKQHEERRQQRELNKLKDKPAITGDGVTIGLYANIELPEDAAAVREVVADGIGLYRTEFLFMNRSEPPDEEEHLASYLHVIKTLEGSPITIRTADLGADKQVDGGRSGPVSTNPALGLRAIRMCLKDLGMFRPQLRAILRASAHGPVRMMIPMLSAIQEVFQVLRLVAETKQELRDRGLAFDESLPVGGMIEIPAAAVCADQFARYLDFLSIGTNDLIQYSLAIDRVDDEVNYLYDPLHPGVLMLIWNTIRAGRKAGIPVSLCGEMAGDPRYTRLLLGLGLTQFSMHPSNLLEVKRAIQGSEVGALGKIARRLLRTTDAEEYAETLKTIAQN</sequence>
<dbReference type="InterPro" id="IPR036618">
    <property type="entry name" value="PtsI_HPr-bd_sf"/>
</dbReference>
<dbReference type="Gene3D" id="3.50.30.10">
    <property type="entry name" value="Phosphohistidine domain"/>
    <property type="match status" value="1"/>
</dbReference>